<reference evidence="1 2" key="1">
    <citation type="submission" date="2019-10" db="EMBL/GenBank/DDBJ databases">
        <title>Poseidonibacter ostreae sp. nov., isolated from the gut of the Ostrea denselamellosa.</title>
        <authorList>
            <person name="Choi A."/>
        </authorList>
    </citation>
    <scope>NUCLEOTIDE SEQUENCE [LARGE SCALE GENOMIC DNA]</scope>
    <source>
        <strain evidence="1 2">SJOD-M-33</strain>
    </source>
</reference>
<sequence length="106" mass="12259">MTKPLSRKRSLKIAQRLPSKQLSPEFLSRIGFKEVDKEFAENGKDVLIEYHAIYNRSIEDALEAKDFFHIWGDKGNTESFATSRYTDKLGENYGKLYISVVVLKKN</sequence>
<gene>
    <name evidence="1" type="ORF">GBG19_00745</name>
</gene>
<organism evidence="1 2">
    <name type="scientific">Poseidonibacter ostreae</name>
    <dbReference type="NCBI Taxonomy" id="2654171"/>
    <lineage>
        <taxon>Bacteria</taxon>
        <taxon>Pseudomonadati</taxon>
        <taxon>Campylobacterota</taxon>
        <taxon>Epsilonproteobacteria</taxon>
        <taxon>Campylobacterales</taxon>
        <taxon>Arcobacteraceae</taxon>
        <taxon>Poseidonibacter</taxon>
    </lineage>
</organism>
<dbReference type="EMBL" id="WFKK01000001">
    <property type="protein sequence ID" value="KAB7891397.1"/>
    <property type="molecule type" value="Genomic_DNA"/>
</dbReference>
<comment type="caution">
    <text evidence="1">The sequence shown here is derived from an EMBL/GenBank/DDBJ whole genome shotgun (WGS) entry which is preliminary data.</text>
</comment>
<proteinExistence type="predicted"/>
<evidence type="ECO:0000313" key="2">
    <source>
        <dbReference type="Proteomes" id="UP000472839"/>
    </source>
</evidence>
<name>A0A6L4WWZ5_9BACT</name>
<dbReference type="Proteomes" id="UP000472839">
    <property type="component" value="Unassembled WGS sequence"/>
</dbReference>
<protein>
    <submittedName>
        <fullName evidence="1">Uncharacterized protein</fullName>
    </submittedName>
</protein>
<accession>A0A6L4WWZ5</accession>
<dbReference type="AlphaFoldDB" id="A0A6L4WWZ5"/>
<dbReference type="RefSeq" id="WP_152279500.1">
    <property type="nucleotide sequence ID" value="NZ_WFKK01000001.1"/>
</dbReference>
<evidence type="ECO:0000313" key="1">
    <source>
        <dbReference type="EMBL" id="KAB7891397.1"/>
    </source>
</evidence>